<keyword evidence="5" id="KW-1185">Reference proteome</keyword>
<evidence type="ECO:0000313" key="5">
    <source>
        <dbReference type="Proteomes" id="UP000435036"/>
    </source>
</evidence>
<feature type="domain" description="Calcineurin-like phosphoesterase" evidence="2">
    <location>
        <begin position="344"/>
        <end position="521"/>
    </location>
</feature>
<evidence type="ECO:0000259" key="3">
    <source>
        <dbReference type="Pfam" id="PF16656"/>
    </source>
</evidence>
<evidence type="ECO:0008006" key="6">
    <source>
        <dbReference type="Google" id="ProtNLM"/>
    </source>
</evidence>
<dbReference type="Proteomes" id="UP000435036">
    <property type="component" value="Unassembled WGS sequence"/>
</dbReference>
<protein>
    <recommendedName>
        <fullName evidence="6">Metallophosphoesterase</fullName>
    </recommendedName>
</protein>
<dbReference type="SUPFAM" id="SSF49363">
    <property type="entry name" value="Purple acid phosphatase, N-terminal domain"/>
    <property type="match status" value="1"/>
</dbReference>
<dbReference type="AlphaFoldDB" id="A0A6N8KTJ9"/>
<dbReference type="InterPro" id="IPR004843">
    <property type="entry name" value="Calcineurin-like_PHP"/>
</dbReference>
<gene>
    <name evidence="4" type="ORF">GQF63_01915</name>
</gene>
<dbReference type="GO" id="GO:0046872">
    <property type="term" value="F:metal ion binding"/>
    <property type="evidence" value="ECO:0007669"/>
    <property type="project" value="InterPro"/>
</dbReference>
<name>A0A6N8KTJ9_9SPHI</name>
<sequence length="593" mass="69101">MKHVYKNLLISLQHKRFIPWLLLWACLLSLAACRPIKSNRIPIAPIIDSLTHAINLQGNWQKFDQLNQDQVQKFFSYQDLAVLGSQYWIFEVNQAVEVFVCRDTAQTETPFWLIEQGFENSHTYIKNELVTYEVWQKRFEKGPVNLGINGFDRHRFVYFVAIKPIKQSSKISLRPIYPEHQDIYPLKVGQYTYSDWDELSILSFPKTMEGAYVLPTFRGRSREAHLIKGFRTTKYPAQEQADQMLLSWIDDPKHSQYISWRTNTDIQKSQLKYWSEGSDTVVQSATTELLKDPLLINNLAVKRHSVHLQKLQAGTRYSYQIWTDEKASEVRQFQTEAEQEDFAFAWFGDVHNDESWGEKLPNWTTKFPDVKFHLFAGDLVNTGLYRDQWDMLWHAAKPIMDRPIFAAPGNHDSQEGLPPTMFLDYLKAPNTGPKHVDQGLSYAFNYQNCLFLMLDAVGSDVAKQADWLAECLASSKQQFKVVTFHFAPFTEEGDYRDIEEHWIPLFEKYKVDLVFNGHFHFYQHVQPKPAGPHYIMSVATSVKDDKIIAPQTLGKWKNQGYLYQYVRVQPGKLVFTALDADLHIIDQFEITKI</sequence>
<dbReference type="SUPFAM" id="SSF56300">
    <property type="entry name" value="Metallo-dependent phosphatases"/>
    <property type="match status" value="1"/>
</dbReference>
<dbReference type="EMBL" id="WSQA01000001">
    <property type="protein sequence ID" value="MVZ60770.1"/>
    <property type="molecule type" value="Genomic_DNA"/>
</dbReference>
<dbReference type="GO" id="GO:0003993">
    <property type="term" value="F:acid phosphatase activity"/>
    <property type="evidence" value="ECO:0007669"/>
    <property type="project" value="InterPro"/>
</dbReference>
<dbReference type="InterPro" id="IPR029052">
    <property type="entry name" value="Metallo-depent_PP-like"/>
</dbReference>
<organism evidence="4 5">
    <name type="scientific">Sphingobacterium humi</name>
    <dbReference type="NCBI Taxonomy" id="1796905"/>
    <lineage>
        <taxon>Bacteria</taxon>
        <taxon>Pseudomonadati</taxon>
        <taxon>Bacteroidota</taxon>
        <taxon>Sphingobacteriia</taxon>
        <taxon>Sphingobacteriales</taxon>
        <taxon>Sphingobacteriaceae</taxon>
        <taxon>Sphingobacterium</taxon>
    </lineage>
</organism>
<feature type="domain" description="Purple acid phosphatase N-terminal" evidence="3">
    <location>
        <begin position="242"/>
        <end position="335"/>
    </location>
</feature>
<accession>A0A6N8KTJ9</accession>
<evidence type="ECO:0000256" key="1">
    <source>
        <dbReference type="ARBA" id="ARBA00022729"/>
    </source>
</evidence>
<dbReference type="InterPro" id="IPR039331">
    <property type="entry name" value="PAPs-like"/>
</dbReference>
<dbReference type="PROSITE" id="PS51257">
    <property type="entry name" value="PROKAR_LIPOPROTEIN"/>
    <property type="match status" value="1"/>
</dbReference>
<comment type="caution">
    <text evidence="4">The sequence shown here is derived from an EMBL/GenBank/DDBJ whole genome shotgun (WGS) entry which is preliminary data.</text>
</comment>
<evidence type="ECO:0000313" key="4">
    <source>
        <dbReference type="EMBL" id="MVZ60770.1"/>
    </source>
</evidence>
<dbReference type="Gene3D" id="2.60.40.380">
    <property type="entry name" value="Purple acid phosphatase-like, N-terminal"/>
    <property type="match status" value="1"/>
</dbReference>
<dbReference type="Pfam" id="PF16656">
    <property type="entry name" value="Pur_ac_phosph_N"/>
    <property type="match status" value="1"/>
</dbReference>
<dbReference type="PANTHER" id="PTHR22953">
    <property type="entry name" value="ACID PHOSPHATASE RELATED"/>
    <property type="match status" value="1"/>
</dbReference>
<evidence type="ECO:0000259" key="2">
    <source>
        <dbReference type="Pfam" id="PF00149"/>
    </source>
</evidence>
<keyword evidence="1" id="KW-0732">Signal</keyword>
<dbReference type="Pfam" id="PF00149">
    <property type="entry name" value="Metallophos"/>
    <property type="match status" value="1"/>
</dbReference>
<proteinExistence type="predicted"/>
<reference evidence="4 5" key="1">
    <citation type="submission" date="2019-12" db="EMBL/GenBank/DDBJ databases">
        <authorList>
            <person name="Dong K."/>
        </authorList>
    </citation>
    <scope>NUCLEOTIDE SEQUENCE [LARGE SCALE GENOMIC DNA]</scope>
    <source>
        <strain evidence="4 5">JCM 31225</strain>
    </source>
</reference>
<dbReference type="RefSeq" id="WP_160367397.1">
    <property type="nucleotide sequence ID" value="NZ_WSQA01000001.1"/>
</dbReference>
<dbReference type="PANTHER" id="PTHR22953:SF153">
    <property type="entry name" value="PURPLE ACID PHOSPHATASE"/>
    <property type="match status" value="1"/>
</dbReference>
<dbReference type="OrthoDB" id="9801383at2"/>
<dbReference type="InterPro" id="IPR008963">
    <property type="entry name" value="Purple_acid_Pase-like_N"/>
</dbReference>
<dbReference type="Gene3D" id="3.60.21.10">
    <property type="match status" value="1"/>
</dbReference>
<dbReference type="InterPro" id="IPR015914">
    <property type="entry name" value="PAPs_N"/>
</dbReference>